<reference evidence="11 12" key="1">
    <citation type="submission" date="2018-01" db="EMBL/GenBank/DDBJ databases">
        <title>Draft genome sequence of the feruloyl esterase-producing strain Lactobacillus fermentum CRL 1446, isolated from artisanal goat milk cheese.</title>
        <authorList>
            <person name="Abeijon Mukdsi M.C."/>
            <person name="Saavedra L."/>
            <person name="Gauffin Cano M.P."/>
            <person name="Hebert E.M."/>
            <person name="Medina R.B."/>
        </authorList>
    </citation>
    <scope>NUCLEOTIDE SEQUENCE [LARGE SCALE GENOMIC DNA]</scope>
    <source>
        <strain evidence="11 12">CRL 1446</strain>
    </source>
</reference>
<dbReference type="PANTHER" id="PTHR47354:SF8">
    <property type="entry name" value="1,2-PHENYLACETYL-COA EPOXIDASE, SUBUNIT E"/>
    <property type="match status" value="1"/>
</dbReference>
<name>A0A2K2TJ29_LIMFE</name>
<feature type="transmembrane region" description="Helical" evidence="9">
    <location>
        <begin position="108"/>
        <end position="129"/>
    </location>
</feature>
<dbReference type="Gene3D" id="3.40.50.80">
    <property type="entry name" value="Nucleotide-binding domain of ferredoxin-NADP reductase (FNR) module"/>
    <property type="match status" value="1"/>
</dbReference>
<dbReference type="InterPro" id="IPR013112">
    <property type="entry name" value="FAD-bd_8"/>
</dbReference>
<evidence type="ECO:0000256" key="3">
    <source>
        <dbReference type="ARBA" id="ARBA00022714"/>
    </source>
</evidence>
<dbReference type="RefSeq" id="WP_103205387.1">
    <property type="nucleotide sequence ID" value="NZ_CAKMAZ010000001.1"/>
</dbReference>
<organism evidence="11 12">
    <name type="scientific">Limosilactobacillus fermentum</name>
    <name type="common">Lactobacillus fermentum</name>
    <dbReference type="NCBI Taxonomy" id="1613"/>
    <lineage>
        <taxon>Bacteria</taxon>
        <taxon>Bacillati</taxon>
        <taxon>Bacillota</taxon>
        <taxon>Bacilli</taxon>
        <taxon>Lactobacillales</taxon>
        <taxon>Lactobacillaceae</taxon>
        <taxon>Limosilactobacillus</taxon>
    </lineage>
</organism>
<evidence type="ECO:0000256" key="9">
    <source>
        <dbReference type="SAM" id="Phobius"/>
    </source>
</evidence>
<dbReference type="PANTHER" id="PTHR47354">
    <property type="entry name" value="NADH OXIDOREDUCTASE HCR"/>
    <property type="match status" value="1"/>
</dbReference>
<evidence type="ECO:0000256" key="5">
    <source>
        <dbReference type="ARBA" id="ARBA00022827"/>
    </source>
</evidence>
<comment type="cofactor">
    <cofactor evidence="1">
        <name>FAD</name>
        <dbReference type="ChEBI" id="CHEBI:57692"/>
    </cofactor>
</comment>
<proteinExistence type="predicted"/>
<dbReference type="PROSITE" id="PS51384">
    <property type="entry name" value="FAD_FR"/>
    <property type="match status" value="1"/>
</dbReference>
<dbReference type="Pfam" id="PF08022">
    <property type="entry name" value="FAD_binding_8"/>
    <property type="match status" value="1"/>
</dbReference>
<dbReference type="EMBL" id="POTQ01000006">
    <property type="protein sequence ID" value="PNV58103.1"/>
    <property type="molecule type" value="Genomic_DNA"/>
</dbReference>
<dbReference type="AlphaFoldDB" id="A0A2K2TJ29"/>
<feature type="transmembrane region" description="Helical" evidence="9">
    <location>
        <begin position="150"/>
        <end position="169"/>
    </location>
</feature>
<feature type="transmembrane region" description="Helical" evidence="9">
    <location>
        <begin position="78"/>
        <end position="96"/>
    </location>
</feature>
<sequence>MNKRLVRPTLVWLIILVILPLPLLWLLNAGLTDSFHNLLIYDLGLLAYTYWLTIVYLSTRPKWLERWLGLPKMYLVHGLLGVCALALALLHSQLSFSMQRWVVLTGWLALYLAIGGVFYAAFFLSGWLVDYLPRAAKLKKRLQRPFNHRVSLWLHRLNFVAIALIWFHVHLIPRLYQLTGFIIFFDCYTLVAVAAYCWQHFVATDLAKNKGRVIGNRPLSPRVQEVTVKLSSQASPYQAGAVYFLSFRGRGIPAEWHPFSVASASQAAPPEVKLVIDRVGDFTKRIGQVPPGCPVVLQGPFGRFEQEIEATAPKTPLVLIAMGVGIAPLRSLVQRYVGKRPITLLWSVHVPTERYFEGEFKDLAKREATFAYHSQVGRLTKERLATLLTESERVRAKVIVVGSAQGVLAIEGALLGLGFKKRQFIDERLTI</sequence>
<keyword evidence="9" id="KW-1133">Transmembrane helix</keyword>
<keyword evidence="6" id="KW-0560">Oxidoreductase</keyword>
<keyword evidence="5" id="KW-0274">FAD</keyword>
<protein>
    <submittedName>
        <fullName evidence="11">Iron reductase</fullName>
    </submittedName>
</protein>
<keyword evidence="9" id="KW-0812">Transmembrane</keyword>
<dbReference type="SUPFAM" id="SSF63380">
    <property type="entry name" value="Riboflavin synthase domain-like"/>
    <property type="match status" value="1"/>
</dbReference>
<dbReference type="GO" id="GO:0051537">
    <property type="term" value="F:2 iron, 2 sulfur cluster binding"/>
    <property type="evidence" value="ECO:0007669"/>
    <property type="project" value="UniProtKB-KW"/>
</dbReference>
<keyword evidence="8" id="KW-0411">Iron-sulfur</keyword>
<dbReference type="Gene3D" id="2.40.30.10">
    <property type="entry name" value="Translation factors"/>
    <property type="match status" value="1"/>
</dbReference>
<feature type="domain" description="FAD-binding FR-type" evidence="10">
    <location>
        <begin position="206"/>
        <end position="307"/>
    </location>
</feature>
<keyword evidence="4" id="KW-0479">Metal-binding</keyword>
<evidence type="ECO:0000256" key="6">
    <source>
        <dbReference type="ARBA" id="ARBA00023002"/>
    </source>
</evidence>
<feature type="transmembrane region" description="Helical" evidence="9">
    <location>
        <begin position="9"/>
        <end position="27"/>
    </location>
</feature>
<dbReference type="GO" id="GO:0050660">
    <property type="term" value="F:flavin adenine dinucleotide binding"/>
    <property type="evidence" value="ECO:0007669"/>
    <property type="project" value="TreeGrafter"/>
</dbReference>
<dbReference type="InterPro" id="IPR017927">
    <property type="entry name" value="FAD-bd_FR_type"/>
</dbReference>
<evidence type="ECO:0000256" key="4">
    <source>
        <dbReference type="ARBA" id="ARBA00022723"/>
    </source>
</evidence>
<feature type="transmembrane region" description="Helical" evidence="9">
    <location>
        <begin position="39"/>
        <end position="57"/>
    </location>
</feature>
<keyword evidence="7" id="KW-0408">Iron</keyword>
<evidence type="ECO:0000313" key="12">
    <source>
        <dbReference type="Proteomes" id="UP000236514"/>
    </source>
</evidence>
<evidence type="ECO:0000256" key="7">
    <source>
        <dbReference type="ARBA" id="ARBA00023004"/>
    </source>
</evidence>
<dbReference type="GO" id="GO:0046872">
    <property type="term" value="F:metal ion binding"/>
    <property type="evidence" value="ECO:0007669"/>
    <property type="project" value="UniProtKB-KW"/>
</dbReference>
<dbReference type="GO" id="GO:0016491">
    <property type="term" value="F:oxidoreductase activity"/>
    <property type="evidence" value="ECO:0007669"/>
    <property type="project" value="UniProtKB-KW"/>
</dbReference>
<dbReference type="InterPro" id="IPR017938">
    <property type="entry name" value="Riboflavin_synthase-like_b-brl"/>
</dbReference>
<evidence type="ECO:0000256" key="8">
    <source>
        <dbReference type="ARBA" id="ARBA00023014"/>
    </source>
</evidence>
<keyword evidence="3" id="KW-0001">2Fe-2S</keyword>
<evidence type="ECO:0000256" key="2">
    <source>
        <dbReference type="ARBA" id="ARBA00022630"/>
    </source>
</evidence>
<feature type="transmembrane region" description="Helical" evidence="9">
    <location>
        <begin position="175"/>
        <end position="198"/>
    </location>
</feature>
<keyword evidence="2" id="KW-0285">Flavoprotein</keyword>
<dbReference type="SUPFAM" id="SSF52343">
    <property type="entry name" value="Ferredoxin reductase-like, C-terminal NADP-linked domain"/>
    <property type="match status" value="1"/>
</dbReference>
<dbReference type="InterPro" id="IPR039261">
    <property type="entry name" value="FNR_nucleotide-bd"/>
</dbReference>
<dbReference type="Proteomes" id="UP000236514">
    <property type="component" value="Unassembled WGS sequence"/>
</dbReference>
<accession>A0A2K2TJ29</accession>
<dbReference type="InterPro" id="IPR050415">
    <property type="entry name" value="MRET"/>
</dbReference>
<comment type="caution">
    <text evidence="11">The sequence shown here is derived from an EMBL/GenBank/DDBJ whole genome shotgun (WGS) entry which is preliminary data.</text>
</comment>
<gene>
    <name evidence="11" type="ORF">C1Y38_04050</name>
</gene>
<evidence type="ECO:0000256" key="1">
    <source>
        <dbReference type="ARBA" id="ARBA00001974"/>
    </source>
</evidence>
<keyword evidence="9" id="KW-0472">Membrane</keyword>
<evidence type="ECO:0000259" key="10">
    <source>
        <dbReference type="PROSITE" id="PS51384"/>
    </source>
</evidence>
<evidence type="ECO:0000313" key="11">
    <source>
        <dbReference type="EMBL" id="PNV58103.1"/>
    </source>
</evidence>